<sequence>MRGIWLVARRELYTYLNSMWGYIVVAVILVINGLLFNAFAMSDRARLSFEVLRDFFYFSFGTTVIASILLTMRLIAEEKQTNTIVLLDSSPITDWQVVLGKYLSSMAVLGTLIVSTAYMPALIFVNGKVSVGHIFAGYLGLLMVGSATVAIGTFASTLSKSQLVSAVIGGVITVFLLVSWLLAKLTDPPLNAILSYLSLFDRHFRTTFMEGRIESADLVFFGSVTFVFLMLATRVFESRRWA</sequence>
<comment type="subcellular location">
    <subcellularLocation>
        <location evidence="1">Cell membrane</location>
        <topology evidence="1">Multi-pass membrane protein</topology>
    </subcellularLocation>
</comment>
<evidence type="ECO:0000256" key="2">
    <source>
        <dbReference type="ARBA" id="ARBA00022475"/>
    </source>
</evidence>
<name>A0A5B8XN72_9DELT</name>
<keyword evidence="4 6" id="KW-1133">Transmembrane helix</keyword>
<feature type="transmembrane region" description="Helical" evidence="6">
    <location>
        <begin position="12"/>
        <end position="35"/>
    </location>
</feature>
<dbReference type="GO" id="GO:0005886">
    <property type="term" value="C:plasma membrane"/>
    <property type="evidence" value="ECO:0007669"/>
    <property type="project" value="UniProtKB-SubCell"/>
</dbReference>
<dbReference type="PANTHER" id="PTHR30294">
    <property type="entry name" value="MEMBRANE COMPONENT OF ABC TRANSPORTER YHHJ-RELATED"/>
    <property type="match status" value="1"/>
</dbReference>
<feature type="transmembrane region" description="Helical" evidence="6">
    <location>
        <begin position="131"/>
        <end position="151"/>
    </location>
</feature>
<gene>
    <name evidence="8" type="ORF">FRD01_06965</name>
</gene>
<dbReference type="InterPro" id="IPR013525">
    <property type="entry name" value="ABC2_TM"/>
</dbReference>
<feature type="transmembrane region" description="Helical" evidence="6">
    <location>
        <begin position="163"/>
        <end position="183"/>
    </location>
</feature>
<feature type="transmembrane region" description="Helical" evidence="6">
    <location>
        <begin position="218"/>
        <end position="236"/>
    </location>
</feature>
<keyword evidence="9" id="KW-1185">Reference proteome</keyword>
<dbReference type="PANTHER" id="PTHR30294:SF29">
    <property type="entry name" value="MULTIDRUG ABC TRANSPORTER PERMEASE YBHS-RELATED"/>
    <property type="match status" value="1"/>
</dbReference>
<accession>A0A5B8XN72</accession>
<evidence type="ECO:0000313" key="8">
    <source>
        <dbReference type="EMBL" id="QED26985.1"/>
    </source>
</evidence>
<evidence type="ECO:0000256" key="1">
    <source>
        <dbReference type="ARBA" id="ARBA00004651"/>
    </source>
</evidence>
<evidence type="ECO:0000259" key="7">
    <source>
        <dbReference type="Pfam" id="PF12698"/>
    </source>
</evidence>
<feature type="transmembrane region" description="Helical" evidence="6">
    <location>
        <begin position="102"/>
        <end position="125"/>
    </location>
</feature>
<dbReference type="KEGG" id="bbae:FRD01_06965"/>
<dbReference type="Pfam" id="PF12698">
    <property type="entry name" value="ABC2_membrane_3"/>
    <property type="match status" value="1"/>
</dbReference>
<organism evidence="8 9">
    <name type="scientific">Microvenator marinus</name>
    <dbReference type="NCBI Taxonomy" id="2600177"/>
    <lineage>
        <taxon>Bacteria</taxon>
        <taxon>Deltaproteobacteria</taxon>
        <taxon>Bradymonadales</taxon>
        <taxon>Microvenatoraceae</taxon>
        <taxon>Microvenator</taxon>
    </lineage>
</organism>
<dbReference type="OrthoDB" id="9794512at2"/>
<evidence type="ECO:0000256" key="5">
    <source>
        <dbReference type="ARBA" id="ARBA00023136"/>
    </source>
</evidence>
<keyword evidence="5 6" id="KW-0472">Membrane</keyword>
<evidence type="ECO:0000313" key="9">
    <source>
        <dbReference type="Proteomes" id="UP000321595"/>
    </source>
</evidence>
<evidence type="ECO:0000256" key="4">
    <source>
        <dbReference type="ARBA" id="ARBA00022989"/>
    </source>
</evidence>
<feature type="domain" description="ABC-2 type transporter transmembrane" evidence="7">
    <location>
        <begin position="55"/>
        <end position="199"/>
    </location>
</feature>
<evidence type="ECO:0000256" key="3">
    <source>
        <dbReference type="ARBA" id="ARBA00022692"/>
    </source>
</evidence>
<dbReference type="AlphaFoldDB" id="A0A5B8XN72"/>
<dbReference type="EMBL" id="CP042467">
    <property type="protein sequence ID" value="QED26985.1"/>
    <property type="molecule type" value="Genomic_DNA"/>
</dbReference>
<dbReference type="InterPro" id="IPR051449">
    <property type="entry name" value="ABC-2_transporter_component"/>
</dbReference>
<feature type="transmembrane region" description="Helical" evidence="6">
    <location>
        <begin position="55"/>
        <end position="76"/>
    </location>
</feature>
<protein>
    <submittedName>
        <fullName evidence="8">ABC transporter permease subunit</fullName>
    </submittedName>
</protein>
<evidence type="ECO:0000256" key="6">
    <source>
        <dbReference type="SAM" id="Phobius"/>
    </source>
</evidence>
<proteinExistence type="predicted"/>
<dbReference type="GO" id="GO:0140359">
    <property type="term" value="F:ABC-type transporter activity"/>
    <property type="evidence" value="ECO:0007669"/>
    <property type="project" value="InterPro"/>
</dbReference>
<reference evidence="8 9" key="1">
    <citation type="submission" date="2019-08" db="EMBL/GenBank/DDBJ databases">
        <authorList>
            <person name="Liang Q."/>
        </authorList>
    </citation>
    <scope>NUCLEOTIDE SEQUENCE [LARGE SCALE GENOMIC DNA]</scope>
    <source>
        <strain evidence="8 9">V1718</strain>
    </source>
</reference>
<keyword evidence="3 6" id="KW-0812">Transmembrane</keyword>
<dbReference type="RefSeq" id="WP_146958670.1">
    <property type="nucleotide sequence ID" value="NZ_CP042467.1"/>
</dbReference>
<keyword evidence="2" id="KW-1003">Cell membrane</keyword>
<dbReference type="Proteomes" id="UP000321595">
    <property type="component" value="Chromosome"/>
</dbReference>